<feature type="region of interest" description="Disordered" evidence="3">
    <location>
        <begin position="806"/>
        <end position="856"/>
    </location>
</feature>
<dbReference type="InterPro" id="IPR013783">
    <property type="entry name" value="Ig-like_fold"/>
</dbReference>
<dbReference type="GO" id="GO:0005886">
    <property type="term" value="C:plasma membrane"/>
    <property type="evidence" value="ECO:0007669"/>
    <property type="project" value="TreeGrafter"/>
</dbReference>
<dbReference type="SMART" id="SM00408">
    <property type="entry name" value="IGc2"/>
    <property type="match status" value="2"/>
</dbReference>
<feature type="region of interest" description="Disordered" evidence="3">
    <location>
        <begin position="573"/>
        <end position="616"/>
    </location>
</feature>
<feature type="region of interest" description="Disordered" evidence="3">
    <location>
        <begin position="484"/>
        <end position="511"/>
    </location>
</feature>
<accession>A0A9W2ZRT7</accession>
<organism evidence="7 9">
    <name type="scientific">Biomphalaria glabrata</name>
    <name type="common">Bloodfluke planorb</name>
    <name type="synonym">Freshwater snail</name>
    <dbReference type="NCBI Taxonomy" id="6526"/>
    <lineage>
        <taxon>Eukaryota</taxon>
        <taxon>Metazoa</taxon>
        <taxon>Spiralia</taxon>
        <taxon>Lophotrochozoa</taxon>
        <taxon>Mollusca</taxon>
        <taxon>Gastropoda</taxon>
        <taxon>Heterobranchia</taxon>
        <taxon>Euthyneura</taxon>
        <taxon>Panpulmonata</taxon>
        <taxon>Hygrophila</taxon>
        <taxon>Lymnaeoidea</taxon>
        <taxon>Planorbidae</taxon>
        <taxon>Biomphalaria</taxon>
    </lineage>
</organism>
<dbReference type="InterPro" id="IPR036179">
    <property type="entry name" value="Ig-like_dom_sf"/>
</dbReference>
<name>A0A9W2ZRT7_BIOGL</name>
<dbReference type="RefSeq" id="XP_055877700.1">
    <property type="nucleotide sequence ID" value="XM_056021725.1"/>
</dbReference>
<evidence type="ECO:0000256" key="4">
    <source>
        <dbReference type="SAM" id="Phobius"/>
    </source>
</evidence>
<feature type="compositionally biased region" description="Low complexity" evidence="3">
    <location>
        <begin position="580"/>
        <end position="589"/>
    </location>
</feature>
<feature type="domain" description="Kazal-like" evidence="6">
    <location>
        <begin position="882"/>
        <end position="936"/>
    </location>
</feature>
<feature type="compositionally biased region" description="Polar residues" evidence="3">
    <location>
        <begin position="833"/>
        <end position="854"/>
    </location>
</feature>
<feature type="region of interest" description="Disordered" evidence="3">
    <location>
        <begin position="641"/>
        <end position="777"/>
    </location>
</feature>
<dbReference type="SMART" id="SM00280">
    <property type="entry name" value="KAZAL"/>
    <property type="match status" value="1"/>
</dbReference>
<feature type="compositionally biased region" description="Polar residues" evidence="3">
    <location>
        <begin position="807"/>
        <end position="820"/>
    </location>
</feature>
<dbReference type="Proteomes" id="UP001165740">
    <property type="component" value="Chromosome 2"/>
</dbReference>
<dbReference type="PROSITE" id="PS50835">
    <property type="entry name" value="IG_LIKE"/>
    <property type="match status" value="2"/>
</dbReference>
<dbReference type="InterPro" id="IPR002350">
    <property type="entry name" value="Kazal_dom"/>
</dbReference>
<evidence type="ECO:0000256" key="2">
    <source>
        <dbReference type="ARBA" id="ARBA00023319"/>
    </source>
</evidence>
<dbReference type="SUPFAM" id="SSF48726">
    <property type="entry name" value="Immunoglobulin"/>
    <property type="match status" value="2"/>
</dbReference>
<dbReference type="PANTHER" id="PTHR10075:SF100">
    <property type="entry name" value="FASCICLIN-2"/>
    <property type="match status" value="1"/>
</dbReference>
<dbReference type="SMART" id="SM00409">
    <property type="entry name" value="IG"/>
    <property type="match status" value="2"/>
</dbReference>
<dbReference type="InterPro" id="IPR003598">
    <property type="entry name" value="Ig_sub2"/>
</dbReference>
<feature type="compositionally biased region" description="Polar residues" evidence="3">
    <location>
        <begin position="258"/>
        <end position="299"/>
    </location>
</feature>
<dbReference type="CDD" id="cd00096">
    <property type="entry name" value="Ig"/>
    <property type="match status" value="1"/>
</dbReference>
<feature type="region of interest" description="Disordered" evidence="3">
    <location>
        <begin position="533"/>
        <end position="556"/>
    </location>
</feature>
<feature type="compositionally biased region" description="Basic and acidic residues" evidence="3">
    <location>
        <begin position="227"/>
        <end position="249"/>
    </location>
</feature>
<protein>
    <submittedName>
        <fullName evidence="8 9">Uncharacterized protein LOC106074098</fullName>
    </submittedName>
</protein>
<sequence>MAASGVNLCPRRYCYFGIFVVLFAVNIIQGRPQDSKEESSESSEWQHNWNPTSDKDKWRAFEPTHDVTTTRWWEQKLDDNLWDPRPQQEFDSQEEKGEKISLKIQVTSKPNQVDNIKSEVTSKPSDIVPEKSEDLVTEKQDGTVSITSKPETQKQDMATFSTGAPVPVTVKPTVVKSAAEIGYPGGYYRKAELNTFVEPDLGTYYRESDSYNSKPWDATYSSSSDSAESKETKSTEQKADSSELEKEDSVQIDAEATTKLSQPNVNKVTTQPTTNVNDSKTNLDLKTQQASKTTASSKADVSVKPVAEESNSIYGKGESIGAPALGSVSKATEKVAAPQKMEASEKVTTAISTQKPDEKSVKNSQNDFVDWADWDSSLFDGYQDDEEDEEMSKDENVANENKSEKVKKMVKASLVEEKKISADPEISEMKTKPQEVANEETKKMSAESNDGGKDLDVKNVQDVVPVVKNTEGRVVSAVKSVEEKVVPEKKNEKDKTDSAVEKAEVKDKPEVKDKTELKVIPDVKNVEITKVPAVKSTASEESEFDETDDFDEDDVDDEYYDDWEDEWDEDIKLEGEVKDATPATTTTTTSKPIKAMKEKKSRKGKSEQKNKQVINLDTAAQQASKLVTKVDQSHYSKGVIYDANFPNHKSSVKKDLSNPSDANTESIKNLALTQPTDKIMQDPPNNSLNIPTEKKDSVKLGSSKKVAESKAAVPEDRRKEEEDSSEESYEKELKKNTVISNVETTKHADDKVGSNSVMADSVELNLSKESKDKVIKKEPSPMNKLTVDSVAADTIVLKKEPSVTFFHPSQMNTESDASTSPNPPPPGLATDKGSLSGSSANTTPGPKGQQQKSTDSTDDYIISYPIEFCQVDYECRAGRMCVKGVCKCVPSSVCAGHHKPICGSDGVRYSSHCEMHRTACVNRVHIRQDRKGNCFQKELKSKIANKEKSWILEQKSTQSVHIPSQEIYNFPEDIKKGSETSDIKKAIPTEGGDKQLKKAPPAPIKKDCSWEEMAQFKEALLMYYCQKFVEPNCKVEVKTDRAYLSMLMFSYYDQNFDYFLTANELDDKERAEHFDKNIIVNCHLHDFVKYADTADPNGKLTVSEFTQAFEISAPKATSHAKVEVISTLASAGNGLELKCGVEGATNVVWKRFGTQLVDDKHSHQLMVFDDGALFFSKVGLHHVGNYTCMDAEEETNMQVHRLQVQTLPVLTVDPVTQIHMTGSDIELRCHTEGVPKPIITWKQGGDVVNSSSHVTHYFGGGHIVIHNAQVEADSGSFTCSAHNQAGTTEKTVSVSVVPPTNPAYKSSMKETGTFMVFNDKGIQSYDPLHCLLKHQIRGDFGNFKFIPDALDGPLTLCRSGQDCEWGSAVMVGSSYIYASQPDQNRVVIVETGTSWSPVQVIDTDKKPMKMWYVKHLDQVWVLCANQEDSQGGKTIVVIRDASQHIQHRAVHTRPVGNHFDTVQDVFIAKPNDLEHEFDFGYVTHRDQNGLFKLNLEDMSYTKSIDLSNYGCVPTYLDFVPIGGHVLIQCVSSVDHHTLQLTMDYLTDTVISTVSLSGRPMTSPDSRHLVTVDDSTGKVTVSSVSDEGIMETTYEVTVSARISDVTFVPANSHHGYDLVLTSADDDDVILMNLVTGKVEKITGTQFTDPSALRHPSSVHRLIVPSDTMNNYLMTPSKSTLAILDIKFKVVECEFTDTVGSSVMLYTPSSKTS</sequence>
<dbReference type="OrthoDB" id="6085115at2759"/>
<feature type="compositionally biased region" description="Basic and acidic residues" evidence="3">
    <location>
        <begin position="705"/>
        <end position="721"/>
    </location>
</feature>
<evidence type="ECO:0000313" key="7">
    <source>
        <dbReference type="Proteomes" id="UP001165740"/>
    </source>
</evidence>
<feature type="region of interest" description="Disordered" evidence="3">
    <location>
        <begin position="422"/>
        <end position="457"/>
    </location>
</feature>
<dbReference type="GO" id="GO:0030424">
    <property type="term" value="C:axon"/>
    <property type="evidence" value="ECO:0007669"/>
    <property type="project" value="TreeGrafter"/>
</dbReference>
<evidence type="ECO:0000256" key="1">
    <source>
        <dbReference type="ARBA" id="ARBA00023157"/>
    </source>
</evidence>
<dbReference type="GO" id="GO:0070593">
    <property type="term" value="P:dendrite self-avoidance"/>
    <property type="evidence" value="ECO:0007669"/>
    <property type="project" value="TreeGrafter"/>
</dbReference>
<evidence type="ECO:0000313" key="9">
    <source>
        <dbReference type="RefSeq" id="XP_055877702.1"/>
    </source>
</evidence>
<feature type="compositionally biased region" description="Polar residues" evidence="3">
    <location>
        <begin position="142"/>
        <end position="162"/>
    </location>
</feature>
<feature type="region of interest" description="Disordered" evidence="3">
    <location>
        <begin position="205"/>
        <end position="323"/>
    </location>
</feature>
<dbReference type="InterPro" id="IPR003599">
    <property type="entry name" value="Ig_sub"/>
</dbReference>
<feature type="compositionally biased region" description="Basic and acidic residues" evidence="3">
    <location>
        <begin position="393"/>
        <end position="407"/>
    </location>
</feature>
<keyword evidence="1" id="KW-1015">Disulfide bond</keyword>
<evidence type="ECO:0000259" key="6">
    <source>
        <dbReference type="PROSITE" id="PS51465"/>
    </source>
</evidence>
<feature type="compositionally biased region" description="Acidic residues" evidence="3">
    <location>
        <begin position="382"/>
        <end position="392"/>
    </location>
</feature>
<dbReference type="Gene3D" id="2.60.40.10">
    <property type="entry name" value="Immunoglobulins"/>
    <property type="match status" value="2"/>
</dbReference>
<evidence type="ECO:0000259" key="5">
    <source>
        <dbReference type="PROSITE" id="PS50835"/>
    </source>
</evidence>
<dbReference type="RefSeq" id="XP_055877702.1">
    <property type="nucleotide sequence ID" value="XM_056021727.1"/>
</dbReference>
<dbReference type="SUPFAM" id="SSF100895">
    <property type="entry name" value="Kazal-type serine protease inhibitors"/>
    <property type="match status" value="1"/>
</dbReference>
<gene>
    <name evidence="8 9 10" type="primary">LOC106074098</name>
</gene>
<dbReference type="GeneID" id="106074098"/>
<keyword evidence="4" id="KW-0812">Transmembrane</keyword>
<feature type="domain" description="Ig-like" evidence="5">
    <location>
        <begin position="1114"/>
        <end position="1198"/>
    </location>
</feature>
<dbReference type="RefSeq" id="XP_055877703.1">
    <property type="nucleotide sequence ID" value="XM_056021728.1"/>
</dbReference>
<dbReference type="InterPro" id="IPR036058">
    <property type="entry name" value="Kazal_dom_sf"/>
</dbReference>
<dbReference type="PANTHER" id="PTHR10075">
    <property type="entry name" value="BASIGIN RELATED"/>
    <property type="match status" value="1"/>
</dbReference>
<dbReference type="InterPro" id="IPR013098">
    <property type="entry name" value="Ig_I-set"/>
</dbReference>
<evidence type="ECO:0000313" key="8">
    <source>
        <dbReference type="RefSeq" id="XP_055877700.1"/>
    </source>
</evidence>
<dbReference type="Pfam" id="PF07648">
    <property type="entry name" value="Kazal_2"/>
    <property type="match status" value="1"/>
</dbReference>
<dbReference type="SUPFAM" id="SSF75011">
    <property type="entry name" value="3-carboxy-cis,cis-mucoante lactonizing enzyme"/>
    <property type="match status" value="1"/>
</dbReference>
<feature type="transmembrane region" description="Helical" evidence="4">
    <location>
        <begin position="12"/>
        <end position="29"/>
    </location>
</feature>
<dbReference type="Gene3D" id="3.30.60.30">
    <property type="match status" value="1"/>
</dbReference>
<feature type="region of interest" description="Disordered" evidence="3">
    <location>
        <begin position="346"/>
        <end position="407"/>
    </location>
</feature>
<dbReference type="GO" id="GO:0007156">
    <property type="term" value="P:homophilic cell adhesion via plasma membrane adhesion molecules"/>
    <property type="evidence" value="ECO:0007669"/>
    <property type="project" value="TreeGrafter"/>
</dbReference>
<feature type="compositionally biased region" description="Basic and acidic residues" evidence="3">
    <location>
        <begin position="766"/>
        <end position="777"/>
    </location>
</feature>
<reference evidence="8 9" key="1">
    <citation type="submission" date="2025-04" db="UniProtKB">
        <authorList>
            <consortium name="RefSeq"/>
        </authorList>
    </citation>
    <scope>IDENTIFICATION</scope>
</reference>
<dbReference type="CDD" id="cd00104">
    <property type="entry name" value="KAZAL_FS"/>
    <property type="match status" value="1"/>
</dbReference>
<dbReference type="PROSITE" id="PS51465">
    <property type="entry name" value="KAZAL_2"/>
    <property type="match status" value="1"/>
</dbReference>
<feature type="region of interest" description="Disordered" evidence="3">
    <location>
        <begin position="34"/>
        <end position="57"/>
    </location>
</feature>
<dbReference type="FunFam" id="2.60.40.10:FF:000032">
    <property type="entry name" value="palladin isoform X1"/>
    <property type="match status" value="1"/>
</dbReference>
<keyword evidence="4" id="KW-0472">Membrane</keyword>
<feature type="compositionally biased region" description="Acidic residues" evidence="3">
    <location>
        <begin position="540"/>
        <end position="556"/>
    </location>
</feature>
<evidence type="ECO:0000256" key="3">
    <source>
        <dbReference type="SAM" id="MobiDB-lite"/>
    </source>
</evidence>
<feature type="compositionally biased region" description="Polar residues" evidence="3">
    <location>
        <begin position="657"/>
        <end position="676"/>
    </location>
</feature>
<keyword evidence="2" id="KW-0393">Immunoglobulin domain</keyword>
<feature type="region of interest" description="Disordered" evidence="3">
    <location>
        <begin position="134"/>
        <end position="165"/>
    </location>
</feature>
<dbReference type="GO" id="GO:0007411">
    <property type="term" value="P:axon guidance"/>
    <property type="evidence" value="ECO:0007669"/>
    <property type="project" value="TreeGrafter"/>
</dbReference>
<dbReference type="Pfam" id="PF07679">
    <property type="entry name" value="I-set"/>
    <property type="match status" value="1"/>
</dbReference>
<keyword evidence="4" id="KW-1133">Transmembrane helix</keyword>
<dbReference type="GO" id="GO:0098632">
    <property type="term" value="F:cell-cell adhesion mediator activity"/>
    <property type="evidence" value="ECO:0007669"/>
    <property type="project" value="TreeGrafter"/>
</dbReference>
<keyword evidence="7" id="KW-1185">Reference proteome</keyword>
<dbReference type="InterPro" id="IPR007110">
    <property type="entry name" value="Ig-like_dom"/>
</dbReference>
<feature type="domain" description="Ig-like" evidence="5">
    <location>
        <begin position="1208"/>
        <end position="1295"/>
    </location>
</feature>
<proteinExistence type="predicted"/>
<evidence type="ECO:0000313" key="10">
    <source>
        <dbReference type="RefSeq" id="XP_055877703.1"/>
    </source>
</evidence>
<dbReference type="OMA" id="VECEFRD"/>